<sequence length="337" mass="38318">MDPNIFIHCPNLVDLKIVDNTKRYWLEEVFEARCRPALLKKLKYLDLNLDLYYGAQQGGVRHLEAVGRGQGEEAESAAEAEEEVGEDFSQGEALFPPLWTWDWYLPSLVHLVLTSEFAYRFEFRMLMGCPCLNALDLDITSEEDLDIISGDYGQHVRVITENDFFALADMKLCDGGDANSSSEAEEAGLQRIVSHSMRTLRLAGSWHITDNFLLPLLTGTFPELFTWTEQRWKGYSLIGLIHAIRTVEYPWFEVHVDLPEPSREEMVELGLITEGKRRVEEEKVGGGDGRGGGGRMEVLDTCVYFAAYTDVYKVLLAVDLSRRVEDVREESDSDPEY</sequence>
<organism evidence="1 2">
    <name type="scientific">Linnemannia gamsii</name>
    <dbReference type="NCBI Taxonomy" id="64522"/>
    <lineage>
        <taxon>Eukaryota</taxon>
        <taxon>Fungi</taxon>
        <taxon>Fungi incertae sedis</taxon>
        <taxon>Mucoromycota</taxon>
        <taxon>Mortierellomycotina</taxon>
        <taxon>Mortierellomycetes</taxon>
        <taxon>Mortierellales</taxon>
        <taxon>Mortierellaceae</taxon>
        <taxon>Linnemannia</taxon>
    </lineage>
</organism>
<keyword evidence="2" id="KW-1185">Reference proteome</keyword>
<accession>A0ABQ7JQ70</accession>
<gene>
    <name evidence="1" type="ORF">BGZ96_012792</name>
</gene>
<dbReference type="EMBL" id="JAAAIM010000992">
    <property type="protein sequence ID" value="KAG0282849.1"/>
    <property type="molecule type" value="Genomic_DNA"/>
</dbReference>
<comment type="caution">
    <text evidence="1">The sequence shown here is derived from an EMBL/GenBank/DDBJ whole genome shotgun (WGS) entry which is preliminary data.</text>
</comment>
<name>A0ABQ7JQ70_9FUNG</name>
<dbReference type="Proteomes" id="UP001194696">
    <property type="component" value="Unassembled WGS sequence"/>
</dbReference>
<evidence type="ECO:0000313" key="1">
    <source>
        <dbReference type="EMBL" id="KAG0282849.1"/>
    </source>
</evidence>
<reference evidence="1 2" key="1">
    <citation type="journal article" date="2020" name="Fungal Divers.">
        <title>Resolving the Mortierellaceae phylogeny through synthesis of multi-gene phylogenetics and phylogenomics.</title>
        <authorList>
            <person name="Vandepol N."/>
            <person name="Liber J."/>
            <person name="Desiro A."/>
            <person name="Na H."/>
            <person name="Kennedy M."/>
            <person name="Barry K."/>
            <person name="Grigoriev I.V."/>
            <person name="Miller A.N."/>
            <person name="O'Donnell K."/>
            <person name="Stajich J.E."/>
            <person name="Bonito G."/>
        </authorList>
    </citation>
    <scope>NUCLEOTIDE SEQUENCE [LARGE SCALE GENOMIC DNA]</scope>
    <source>
        <strain evidence="1 2">AD045</strain>
    </source>
</reference>
<evidence type="ECO:0000313" key="2">
    <source>
        <dbReference type="Proteomes" id="UP001194696"/>
    </source>
</evidence>
<protein>
    <recommendedName>
        <fullName evidence="3">F-box domain-containing protein</fullName>
    </recommendedName>
</protein>
<proteinExistence type="predicted"/>
<evidence type="ECO:0008006" key="3">
    <source>
        <dbReference type="Google" id="ProtNLM"/>
    </source>
</evidence>